<keyword evidence="3" id="KW-1185">Reference proteome</keyword>
<name>A0A840BMC1_9RHOO</name>
<dbReference type="AlphaFoldDB" id="A0A840BMC1"/>
<dbReference type="Gene3D" id="3.10.450.50">
    <property type="match status" value="1"/>
</dbReference>
<comment type="caution">
    <text evidence="2">The sequence shown here is derived from an EMBL/GenBank/DDBJ whole genome shotgun (WGS) entry which is preliminary data.</text>
</comment>
<dbReference type="SUPFAM" id="SSF54427">
    <property type="entry name" value="NTF2-like"/>
    <property type="match status" value="1"/>
</dbReference>
<dbReference type="InterPro" id="IPR037401">
    <property type="entry name" value="SnoaL-like"/>
</dbReference>
<dbReference type="EMBL" id="JACIET010000001">
    <property type="protein sequence ID" value="MBB4012679.1"/>
    <property type="molecule type" value="Genomic_DNA"/>
</dbReference>
<dbReference type="RefSeq" id="WP_183634464.1">
    <property type="nucleotide sequence ID" value="NZ_BAABLE010000011.1"/>
</dbReference>
<evidence type="ECO:0000259" key="1">
    <source>
        <dbReference type="Pfam" id="PF12680"/>
    </source>
</evidence>
<gene>
    <name evidence="2" type="ORF">GGR36_001987</name>
</gene>
<feature type="domain" description="SnoaL-like" evidence="1">
    <location>
        <begin position="13"/>
        <end position="113"/>
    </location>
</feature>
<dbReference type="InterPro" id="IPR032710">
    <property type="entry name" value="NTF2-like_dom_sf"/>
</dbReference>
<organism evidence="2 3">
    <name type="scientific">Niveibacterium umoris</name>
    <dbReference type="NCBI Taxonomy" id="1193620"/>
    <lineage>
        <taxon>Bacteria</taxon>
        <taxon>Pseudomonadati</taxon>
        <taxon>Pseudomonadota</taxon>
        <taxon>Betaproteobacteria</taxon>
        <taxon>Rhodocyclales</taxon>
        <taxon>Rhodocyclaceae</taxon>
        <taxon>Niveibacterium</taxon>
    </lineage>
</organism>
<accession>A0A840BMC1</accession>
<evidence type="ECO:0000313" key="2">
    <source>
        <dbReference type="EMBL" id="MBB4012679.1"/>
    </source>
</evidence>
<keyword evidence="2" id="KW-0413">Isomerase</keyword>
<dbReference type="Proteomes" id="UP000561045">
    <property type="component" value="Unassembled WGS sequence"/>
</dbReference>
<protein>
    <submittedName>
        <fullName evidence="2">Ketosteroid isomerase-like protein</fullName>
    </submittedName>
</protein>
<dbReference type="GO" id="GO:0016853">
    <property type="term" value="F:isomerase activity"/>
    <property type="evidence" value="ECO:0007669"/>
    <property type="project" value="UniProtKB-KW"/>
</dbReference>
<dbReference type="Pfam" id="PF12680">
    <property type="entry name" value="SnoaL_2"/>
    <property type="match status" value="1"/>
</dbReference>
<reference evidence="2 3" key="1">
    <citation type="submission" date="2020-08" db="EMBL/GenBank/DDBJ databases">
        <title>Genomic Encyclopedia of Type Strains, Phase IV (KMG-IV): sequencing the most valuable type-strain genomes for metagenomic binning, comparative biology and taxonomic classification.</title>
        <authorList>
            <person name="Goeker M."/>
        </authorList>
    </citation>
    <scope>NUCLEOTIDE SEQUENCE [LARGE SCALE GENOMIC DNA]</scope>
    <source>
        <strain evidence="2 3">DSM 106739</strain>
    </source>
</reference>
<evidence type="ECO:0000313" key="3">
    <source>
        <dbReference type="Proteomes" id="UP000561045"/>
    </source>
</evidence>
<sequence length="147" mass="16511">MTDTSAALDGLVAAYEALTVESCGALASLYAPDARFKDPFNEVQGRAAIERIFRHMFEQVDAPRFVVTARFAAVDSAMLTWEFHLRFRGESLARVIRGASHLRFDAQGRVSEHRDYWDAAEELYAHLPVLGALMRLLRRRLATPQGS</sequence>
<proteinExistence type="predicted"/>